<dbReference type="EMBL" id="NIZV01000041">
    <property type="protein sequence ID" value="RSM16870.1"/>
    <property type="molecule type" value="Genomic_DNA"/>
</dbReference>
<evidence type="ECO:0000313" key="2">
    <source>
        <dbReference type="Proteomes" id="UP000288429"/>
    </source>
</evidence>
<accession>A0A428URG5</accession>
<keyword evidence="2" id="KW-1185">Reference proteome</keyword>
<reference evidence="1 2" key="1">
    <citation type="submission" date="2017-06" db="EMBL/GenBank/DDBJ databases">
        <title>Cmopartive genomic analysis of Ambrosia Fusariam Clade fungi.</title>
        <authorList>
            <person name="Stajich J.E."/>
            <person name="Carrillo J."/>
            <person name="Kijimoto T."/>
            <person name="Eskalen A."/>
            <person name="O'Donnell K."/>
            <person name="Kasson M."/>
        </authorList>
    </citation>
    <scope>NUCLEOTIDE SEQUENCE [LARGE SCALE GENOMIC DNA]</scope>
    <source>
        <strain evidence="1 2">NRRL 20438</strain>
    </source>
</reference>
<dbReference type="AlphaFoldDB" id="A0A428URG5"/>
<dbReference type="Proteomes" id="UP000288429">
    <property type="component" value="Unassembled WGS sequence"/>
</dbReference>
<evidence type="ECO:0000313" key="1">
    <source>
        <dbReference type="EMBL" id="RSM16870.1"/>
    </source>
</evidence>
<protein>
    <submittedName>
        <fullName evidence="1">Uncharacterized protein</fullName>
    </submittedName>
</protein>
<gene>
    <name evidence="1" type="ORF">CDV31_004339</name>
</gene>
<name>A0A428URG5_9HYPO</name>
<sequence>MMGGGFTEANHVLLRELHRRAAERPVEQVPEEPVPSDGPLSALKTVYEGAWIAEPEQQLFLPFDPSKLASASSFLGWNVDRRRLAQHPAISI</sequence>
<proteinExistence type="predicted"/>
<comment type="caution">
    <text evidence="1">The sequence shown here is derived from an EMBL/GenBank/DDBJ whole genome shotgun (WGS) entry which is preliminary data.</text>
</comment>
<organism evidence="1 2">
    <name type="scientific">Fusarium ambrosium</name>
    <dbReference type="NCBI Taxonomy" id="131363"/>
    <lineage>
        <taxon>Eukaryota</taxon>
        <taxon>Fungi</taxon>
        <taxon>Dikarya</taxon>
        <taxon>Ascomycota</taxon>
        <taxon>Pezizomycotina</taxon>
        <taxon>Sordariomycetes</taxon>
        <taxon>Hypocreomycetidae</taxon>
        <taxon>Hypocreales</taxon>
        <taxon>Nectriaceae</taxon>
        <taxon>Fusarium</taxon>
        <taxon>Fusarium solani species complex</taxon>
    </lineage>
</organism>